<reference evidence="5 6" key="1">
    <citation type="submission" date="2019-06" db="EMBL/GenBank/DDBJ databases">
        <title>Genome Sequence of the Brown Rot Fungal Pathogen Monilinia fructicola.</title>
        <authorList>
            <person name="De Miccolis Angelini R.M."/>
            <person name="Landi L."/>
            <person name="Abate D."/>
            <person name="Pollastro S."/>
            <person name="Romanazzi G."/>
            <person name="Faretra F."/>
        </authorList>
    </citation>
    <scope>NUCLEOTIDE SEQUENCE [LARGE SCALE GENOMIC DNA]</scope>
    <source>
        <strain evidence="5 6">Mfrc123</strain>
    </source>
</reference>
<dbReference type="PANTHER" id="PTHR43918:SF4">
    <property type="entry name" value="CARBOXYLIC ESTER HYDROLASE"/>
    <property type="match status" value="1"/>
</dbReference>
<dbReference type="Gene3D" id="3.40.50.1820">
    <property type="entry name" value="alpha/beta hydrolase"/>
    <property type="match status" value="1"/>
</dbReference>
<dbReference type="PANTHER" id="PTHR43918">
    <property type="entry name" value="ACETYLCHOLINESTERASE"/>
    <property type="match status" value="1"/>
</dbReference>
<evidence type="ECO:0000313" key="5">
    <source>
        <dbReference type="EMBL" id="KAA8569467.1"/>
    </source>
</evidence>
<dbReference type="Proteomes" id="UP000322873">
    <property type="component" value="Unassembled WGS sequence"/>
</dbReference>
<name>A0A5M9JL66_MONFR</name>
<organism evidence="5 6">
    <name type="scientific">Monilinia fructicola</name>
    <name type="common">Brown rot fungus</name>
    <name type="synonym">Ciboria fructicola</name>
    <dbReference type="NCBI Taxonomy" id="38448"/>
    <lineage>
        <taxon>Eukaryota</taxon>
        <taxon>Fungi</taxon>
        <taxon>Dikarya</taxon>
        <taxon>Ascomycota</taxon>
        <taxon>Pezizomycotina</taxon>
        <taxon>Leotiomycetes</taxon>
        <taxon>Helotiales</taxon>
        <taxon>Sclerotiniaceae</taxon>
        <taxon>Monilinia</taxon>
    </lineage>
</organism>
<dbReference type="InterPro" id="IPR019819">
    <property type="entry name" value="Carboxylesterase_B_CS"/>
</dbReference>
<accession>A0A5M9JL66</accession>
<feature type="chain" id="PRO_5024504444" description="Carboxylic ester hydrolase" evidence="3">
    <location>
        <begin position="27"/>
        <end position="623"/>
    </location>
</feature>
<evidence type="ECO:0000256" key="2">
    <source>
        <dbReference type="ARBA" id="ARBA00022801"/>
    </source>
</evidence>
<comment type="similarity">
    <text evidence="1 3">Belongs to the type-B carboxylesterase/lipase family.</text>
</comment>
<dbReference type="InterPro" id="IPR019826">
    <property type="entry name" value="Carboxylesterase_B_AS"/>
</dbReference>
<protein>
    <recommendedName>
        <fullName evidence="3">Carboxylic ester hydrolase</fullName>
        <ecNumber evidence="3">3.1.1.-</ecNumber>
    </recommendedName>
</protein>
<dbReference type="GO" id="GO:0052689">
    <property type="term" value="F:carboxylic ester hydrolase activity"/>
    <property type="evidence" value="ECO:0007669"/>
    <property type="project" value="TreeGrafter"/>
</dbReference>
<dbReference type="InterPro" id="IPR050654">
    <property type="entry name" value="AChE-related_enzymes"/>
</dbReference>
<keyword evidence="3" id="KW-0732">Signal</keyword>
<evidence type="ECO:0000313" key="6">
    <source>
        <dbReference type="Proteomes" id="UP000322873"/>
    </source>
</evidence>
<feature type="domain" description="Carboxylesterase type B" evidence="4">
    <location>
        <begin position="39"/>
        <end position="545"/>
    </location>
</feature>
<feature type="signal peptide" evidence="3">
    <location>
        <begin position="1"/>
        <end position="26"/>
    </location>
</feature>
<comment type="caution">
    <text evidence="5">The sequence shown here is derived from an EMBL/GenBank/DDBJ whole genome shotgun (WGS) entry which is preliminary data.</text>
</comment>
<sequence>MLARIPSKLFLSLPLLFSFGATPATAISEPGTTNISSPTVRVLNGTYYGTHLAKYDEDLFLGIPYAQPPVGPLRFHPPQSLNTTWDEPRNATEYSPECIGYGSSNWVLGNIVSEDCLTLNVVRPSGISPDEKLPVAVWVHGGYNIQGGALDPRYNLSFIVEQSIEAKTPIIAVSIQYRVSGWGFLFGKEILDAGSANIGFRDQRLALHWVQENIEFFGGDKEKVTLWGESAGAVGVGAQLVAYGGRDDKLFRAAITQSGGPTPSNRYSTPESWQPVYNNVTAAVGCAGANDTLACLRTVPTERLSSVFNSSTTASANWGVQIDHDMILKSGSAQLAAGEFVKVPLLTGRNFDEGTTYATRGINTTSEFLALVQSAGLDNATATTIAAMYPDIPAIGIPATLVGRPSPSEAYLGAQWKRVAAYIGDLQQHAPRRLTSQSWAKYNVSSYSYRFNVLVNGISPSIGATHFQEVAFVFHNTEGEGYKTVVSKDPFEGKPESFLELAKIMSRMWISWVVHGDPNLAGVSNTTWPEYTLEDPKNLVFDVNVTDLTYVEPDYFRAAEIKLRKRKARLDGVTFLVHDNGYDEVPQEDYEPVKRSETQQTFQVSGIHISILHSMHSTSKLPN</sequence>
<dbReference type="InterPro" id="IPR029058">
    <property type="entry name" value="AB_hydrolase_fold"/>
</dbReference>
<evidence type="ECO:0000256" key="3">
    <source>
        <dbReference type="RuleBase" id="RU361235"/>
    </source>
</evidence>
<dbReference type="AlphaFoldDB" id="A0A5M9JL66"/>
<dbReference type="EMBL" id="VICG01000008">
    <property type="protein sequence ID" value="KAA8569467.1"/>
    <property type="molecule type" value="Genomic_DNA"/>
</dbReference>
<dbReference type="PROSITE" id="PS00941">
    <property type="entry name" value="CARBOXYLESTERASE_B_2"/>
    <property type="match status" value="1"/>
</dbReference>
<proteinExistence type="inferred from homology"/>
<gene>
    <name evidence="5" type="ORF">EYC84_001098</name>
</gene>
<keyword evidence="2 3" id="KW-0378">Hydrolase</keyword>
<dbReference type="SUPFAM" id="SSF53474">
    <property type="entry name" value="alpha/beta-Hydrolases"/>
    <property type="match status" value="1"/>
</dbReference>
<dbReference type="Pfam" id="PF00135">
    <property type="entry name" value="COesterase"/>
    <property type="match status" value="1"/>
</dbReference>
<dbReference type="PROSITE" id="PS00122">
    <property type="entry name" value="CARBOXYLESTERASE_B_1"/>
    <property type="match status" value="1"/>
</dbReference>
<dbReference type="InterPro" id="IPR002018">
    <property type="entry name" value="CarbesteraseB"/>
</dbReference>
<evidence type="ECO:0000256" key="1">
    <source>
        <dbReference type="ARBA" id="ARBA00005964"/>
    </source>
</evidence>
<dbReference type="VEuPathDB" id="FungiDB:MFRU_004g02430"/>
<keyword evidence="6" id="KW-1185">Reference proteome</keyword>
<evidence type="ECO:0000259" key="4">
    <source>
        <dbReference type="Pfam" id="PF00135"/>
    </source>
</evidence>
<dbReference type="EC" id="3.1.1.-" evidence="3"/>